<evidence type="ECO:0000313" key="1">
    <source>
        <dbReference type="EMBL" id="MYM68677.1"/>
    </source>
</evidence>
<dbReference type="EMBL" id="WWCK01000005">
    <property type="protein sequence ID" value="MYM68677.1"/>
    <property type="molecule type" value="Genomic_DNA"/>
</dbReference>
<accession>A0A7X4KD49</accession>
<dbReference type="RefSeq" id="WP_161015218.1">
    <property type="nucleotide sequence ID" value="NZ_WWCK01000005.1"/>
</dbReference>
<name>A0A7X4KD49_9BURK</name>
<comment type="caution">
    <text evidence="1">The sequence shown here is derived from an EMBL/GenBank/DDBJ whole genome shotgun (WGS) entry which is preliminary data.</text>
</comment>
<evidence type="ECO:0000313" key="2">
    <source>
        <dbReference type="Proteomes" id="UP000450012"/>
    </source>
</evidence>
<dbReference type="Proteomes" id="UP000450012">
    <property type="component" value="Unassembled WGS sequence"/>
</dbReference>
<keyword evidence="2" id="KW-1185">Reference proteome</keyword>
<protein>
    <submittedName>
        <fullName evidence="1">Uncharacterized protein</fullName>
    </submittedName>
</protein>
<sequence>MNNKRIYYSCSTWLSYYVCERYYGSNHYAWCSPFFDAFSSLSPCNSVPPSSNPRDIYWNLKREIDAGDLHSKKVRDIRRGILKGAAFKRKDGTISDDEYLEIIDIVTTSQLVKFSPLMFVIPVQPVAGLIQRVVVKRRANPLSEEYIIEKLPRDFFDACEL</sequence>
<dbReference type="AlphaFoldDB" id="A0A7X4KD49"/>
<gene>
    <name evidence="1" type="ORF">GTP45_17820</name>
</gene>
<proteinExistence type="predicted"/>
<organism evidence="1 2">
    <name type="scientific">Duganella rivi</name>
    <dbReference type="NCBI Taxonomy" id="2666083"/>
    <lineage>
        <taxon>Bacteria</taxon>
        <taxon>Pseudomonadati</taxon>
        <taxon>Pseudomonadota</taxon>
        <taxon>Betaproteobacteria</taxon>
        <taxon>Burkholderiales</taxon>
        <taxon>Oxalobacteraceae</taxon>
        <taxon>Telluria group</taxon>
        <taxon>Duganella</taxon>
    </lineage>
</organism>
<reference evidence="1 2" key="1">
    <citation type="submission" date="2019-12" db="EMBL/GenBank/DDBJ databases">
        <title>Novel species isolated from a subtropical stream in China.</title>
        <authorList>
            <person name="Lu H."/>
        </authorList>
    </citation>
    <scope>NUCLEOTIDE SEQUENCE [LARGE SCALE GENOMIC DNA]</scope>
    <source>
        <strain evidence="1 2">FT55W</strain>
    </source>
</reference>